<protein>
    <submittedName>
        <fullName evidence="2">Uncharacterized protein</fullName>
    </submittedName>
</protein>
<accession>A0AAU7ATK8</accession>
<evidence type="ECO:0000256" key="1">
    <source>
        <dbReference type="SAM" id="MobiDB-lite"/>
    </source>
</evidence>
<feature type="region of interest" description="Disordered" evidence="1">
    <location>
        <begin position="1"/>
        <end position="23"/>
    </location>
</feature>
<reference evidence="2" key="1">
    <citation type="submission" date="2022-12" db="EMBL/GenBank/DDBJ databases">
        <title>Paraconexibacter alkalitolerans sp. nov. and Baekduia alba sp. nov., isolated from soil and emended description of the genera Paraconexibacter (Chun et al., 2020) and Baekduia (An et al., 2020).</title>
        <authorList>
            <person name="Vieira S."/>
            <person name="Huber K.J."/>
            <person name="Geppert A."/>
            <person name="Wolf J."/>
            <person name="Neumann-Schaal M."/>
            <person name="Muesken M."/>
            <person name="Overmann J."/>
        </authorList>
    </citation>
    <scope>NUCLEOTIDE SEQUENCE</scope>
    <source>
        <strain evidence="2">AEG42_29</strain>
    </source>
</reference>
<proteinExistence type="predicted"/>
<dbReference type="NCBIfam" id="NF041770">
    <property type="entry name" value="CFI_box_CTERM"/>
    <property type="match status" value="1"/>
</dbReference>
<dbReference type="RefSeq" id="WP_354701462.1">
    <property type="nucleotide sequence ID" value="NZ_CP114014.1"/>
</dbReference>
<gene>
    <name evidence="2" type="ORF">DSM112329_01776</name>
</gene>
<dbReference type="AlphaFoldDB" id="A0AAU7ATK8"/>
<evidence type="ECO:0000313" key="2">
    <source>
        <dbReference type="EMBL" id="XAY04938.1"/>
    </source>
</evidence>
<organism evidence="2">
    <name type="scientific">Paraconexibacter sp. AEG42_29</name>
    <dbReference type="NCBI Taxonomy" id="2997339"/>
    <lineage>
        <taxon>Bacteria</taxon>
        <taxon>Bacillati</taxon>
        <taxon>Actinomycetota</taxon>
        <taxon>Thermoleophilia</taxon>
        <taxon>Solirubrobacterales</taxon>
        <taxon>Paraconexibacteraceae</taxon>
        <taxon>Paraconexibacter</taxon>
    </lineage>
</organism>
<dbReference type="InterPro" id="IPR049886">
    <property type="entry name" value="CFI_box_CTERM_dom"/>
</dbReference>
<feature type="compositionally biased region" description="Basic residues" evidence="1">
    <location>
        <begin position="7"/>
        <end position="22"/>
    </location>
</feature>
<dbReference type="KEGG" id="parq:DSM112329_01776"/>
<name>A0AAU7ATK8_9ACTN</name>
<sequence length="114" mass="12993">MGVFSKDRRRARKARRKQKRKSRDNDCFFLELFDDSCYVATAAHGDLDAPEVVALRRYRDERLLTNPAGRAFTAAYYAVLGPAGAAVLNRFPRLKAPARRALAPAVRWARRTVR</sequence>
<dbReference type="EMBL" id="CP114014">
    <property type="protein sequence ID" value="XAY04938.1"/>
    <property type="molecule type" value="Genomic_DNA"/>
</dbReference>